<dbReference type="EMBL" id="CP002017">
    <property type="protein sequence ID" value="ADG05644.1"/>
    <property type="molecule type" value="Genomic_DNA"/>
</dbReference>
<gene>
    <name evidence="1" type="ordered locus">Btus_0901</name>
</gene>
<reference evidence="1 2" key="1">
    <citation type="journal article" date="2011" name="Stand. Genomic Sci.">
        <title>Complete genome sequence of the thermophilic, hydrogen-oxidizing Bacillus tusciae type strain (T2) and reclassification in the new genus, Kyrpidia gen. nov. as Kyrpidia tusciae comb. nov. and emendation of the family Alicyclobacillaceae da Costa and Rainey, 2010.</title>
        <authorList>
            <person name="Klenk H.P."/>
            <person name="Lapidus A."/>
            <person name="Chertkov O."/>
            <person name="Copeland A."/>
            <person name="Del Rio T.G."/>
            <person name="Nolan M."/>
            <person name="Lucas S."/>
            <person name="Chen F."/>
            <person name="Tice H."/>
            <person name="Cheng J.F."/>
            <person name="Han C."/>
            <person name="Bruce D."/>
            <person name="Goodwin L."/>
            <person name="Pitluck S."/>
            <person name="Pati A."/>
            <person name="Ivanova N."/>
            <person name="Mavromatis K."/>
            <person name="Daum C."/>
            <person name="Chen A."/>
            <person name="Palaniappan K."/>
            <person name="Chang Y.J."/>
            <person name="Land M."/>
            <person name="Hauser L."/>
            <person name="Jeffries C.D."/>
            <person name="Detter J.C."/>
            <person name="Rohde M."/>
            <person name="Abt B."/>
            <person name="Pukall R."/>
            <person name="Goker M."/>
            <person name="Bristow J."/>
            <person name="Markowitz V."/>
            <person name="Hugenholtz P."/>
            <person name="Eisen J.A."/>
        </authorList>
    </citation>
    <scope>NUCLEOTIDE SEQUENCE [LARGE SCALE GENOMIC DNA]</scope>
    <source>
        <strain evidence="1 2">DSM 2912</strain>
    </source>
</reference>
<dbReference type="Proteomes" id="UP000002368">
    <property type="component" value="Chromosome"/>
</dbReference>
<proteinExistence type="predicted"/>
<dbReference type="STRING" id="562970.Btus_0901"/>
<evidence type="ECO:0008006" key="3">
    <source>
        <dbReference type="Google" id="ProtNLM"/>
    </source>
</evidence>
<protein>
    <recommendedName>
        <fullName evidence="3">Type II toxin-antitoxin system MqsR family toxin</fullName>
    </recommendedName>
</protein>
<name>D5WW12_KYRT2</name>
<dbReference type="AlphaFoldDB" id="D5WW12"/>
<organism evidence="1 2">
    <name type="scientific">Kyrpidia tusciae (strain DSM 2912 / NBRC 15312 / T2)</name>
    <name type="common">Bacillus tusciae</name>
    <dbReference type="NCBI Taxonomy" id="562970"/>
    <lineage>
        <taxon>Bacteria</taxon>
        <taxon>Bacillati</taxon>
        <taxon>Bacillota</taxon>
        <taxon>Bacilli</taxon>
        <taxon>Bacillales</taxon>
        <taxon>Alicyclobacillaceae</taxon>
        <taxon>Kyrpidia</taxon>
    </lineage>
</organism>
<keyword evidence="2" id="KW-1185">Reference proteome</keyword>
<evidence type="ECO:0000313" key="2">
    <source>
        <dbReference type="Proteomes" id="UP000002368"/>
    </source>
</evidence>
<dbReference type="RefSeq" id="WP_013074936.1">
    <property type="nucleotide sequence ID" value="NC_014098.1"/>
</dbReference>
<dbReference type="KEGG" id="bts:Btus_0901"/>
<dbReference type="HOGENOM" id="CLU_149158_1_0_9"/>
<sequence length="123" mass="14326">MPRIAEPREIIDFLTAVKHVAARPGGFDLIPRKETLNVLAEHGWGRSFPRTVVRSLTIRNYSHTDADRDRPGEIWVFGTRIQSVSFYIKLKLDRVDGRHMVRCLSFHPEREGMEPLRFPYQVP</sequence>
<evidence type="ECO:0000313" key="1">
    <source>
        <dbReference type="EMBL" id="ADG05644.1"/>
    </source>
</evidence>
<accession>D5WW12</accession>